<proteinExistence type="predicted"/>
<dbReference type="InterPro" id="IPR016186">
    <property type="entry name" value="C-type_lectin-like/link_sf"/>
</dbReference>
<evidence type="ECO:0000313" key="3">
    <source>
        <dbReference type="Proteomes" id="UP001519460"/>
    </source>
</evidence>
<dbReference type="InterPro" id="IPR050111">
    <property type="entry name" value="C-type_lectin/snaclec_domain"/>
</dbReference>
<dbReference type="SUPFAM" id="SSF56436">
    <property type="entry name" value="C-type lectin-like"/>
    <property type="match status" value="2"/>
</dbReference>
<dbReference type="InterPro" id="IPR016187">
    <property type="entry name" value="CTDL_fold"/>
</dbReference>
<dbReference type="InterPro" id="IPR001304">
    <property type="entry name" value="C-type_lectin-like"/>
</dbReference>
<dbReference type="PANTHER" id="PTHR22803">
    <property type="entry name" value="MANNOSE, PHOSPHOLIPASE, LECTIN RECEPTOR RELATED"/>
    <property type="match status" value="1"/>
</dbReference>
<feature type="domain" description="C-type lectin" evidence="1">
    <location>
        <begin position="7"/>
        <end position="58"/>
    </location>
</feature>
<dbReference type="Gene3D" id="3.10.100.10">
    <property type="entry name" value="Mannose-Binding Protein A, subunit A"/>
    <property type="match status" value="2"/>
</dbReference>
<name>A0ABD0K5N8_9CAEN</name>
<keyword evidence="3" id="KW-1185">Reference proteome</keyword>
<protein>
    <recommendedName>
        <fullName evidence="1">C-type lectin domain-containing protein</fullName>
    </recommendedName>
</protein>
<gene>
    <name evidence="2" type="ORF">BaRGS_00026250</name>
</gene>
<dbReference type="Proteomes" id="UP001519460">
    <property type="component" value="Unassembled WGS sequence"/>
</dbReference>
<dbReference type="EMBL" id="JACVVK020000243">
    <property type="protein sequence ID" value="KAK7482539.1"/>
    <property type="molecule type" value="Genomic_DNA"/>
</dbReference>
<sequence length="116" mass="13274">MRFCSDYVTGSAASYQNWAPGQNTNQQLNVEDCAVMDTRSGGKWNDYQCVDTLFVLHEYPFICEYRSAATYFNWAPQQNTPLQHNVQDCVVMDTTAGGKWKDYQCADALFVKHEHS</sequence>
<evidence type="ECO:0000259" key="1">
    <source>
        <dbReference type="PROSITE" id="PS50041"/>
    </source>
</evidence>
<accession>A0ABD0K5N8</accession>
<organism evidence="2 3">
    <name type="scientific">Batillaria attramentaria</name>
    <dbReference type="NCBI Taxonomy" id="370345"/>
    <lineage>
        <taxon>Eukaryota</taxon>
        <taxon>Metazoa</taxon>
        <taxon>Spiralia</taxon>
        <taxon>Lophotrochozoa</taxon>
        <taxon>Mollusca</taxon>
        <taxon>Gastropoda</taxon>
        <taxon>Caenogastropoda</taxon>
        <taxon>Sorbeoconcha</taxon>
        <taxon>Cerithioidea</taxon>
        <taxon>Batillariidae</taxon>
        <taxon>Batillaria</taxon>
    </lineage>
</organism>
<comment type="caution">
    <text evidence="2">The sequence shown here is derived from an EMBL/GenBank/DDBJ whole genome shotgun (WGS) entry which is preliminary data.</text>
</comment>
<evidence type="ECO:0000313" key="2">
    <source>
        <dbReference type="EMBL" id="KAK7482539.1"/>
    </source>
</evidence>
<dbReference type="CDD" id="cd00037">
    <property type="entry name" value="CLECT"/>
    <property type="match status" value="1"/>
</dbReference>
<reference evidence="2 3" key="1">
    <citation type="journal article" date="2023" name="Sci. Data">
        <title>Genome assembly of the Korean intertidal mud-creeper Batillaria attramentaria.</title>
        <authorList>
            <person name="Patra A.K."/>
            <person name="Ho P.T."/>
            <person name="Jun S."/>
            <person name="Lee S.J."/>
            <person name="Kim Y."/>
            <person name="Won Y.J."/>
        </authorList>
    </citation>
    <scope>NUCLEOTIDE SEQUENCE [LARGE SCALE GENOMIC DNA]</scope>
    <source>
        <strain evidence="2">Wonlab-2016</strain>
    </source>
</reference>
<dbReference type="PROSITE" id="PS50041">
    <property type="entry name" value="C_TYPE_LECTIN_2"/>
    <property type="match status" value="1"/>
</dbReference>
<feature type="non-terminal residue" evidence="2">
    <location>
        <position position="116"/>
    </location>
</feature>
<dbReference type="AlphaFoldDB" id="A0ABD0K5N8"/>